<accession>A0AAD6X0E8</accession>
<gene>
    <name evidence="2" type="ORF">C8F04DRAFT_1293708</name>
</gene>
<dbReference type="EMBL" id="JARJCM010000120">
    <property type="protein sequence ID" value="KAJ7027699.1"/>
    <property type="molecule type" value="Genomic_DNA"/>
</dbReference>
<proteinExistence type="predicted"/>
<reference evidence="2" key="1">
    <citation type="submission" date="2023-03" db="EMBL/GenBank/DDBJ databases">
        <title>Massive genome expansion in bonnet fungi (Mycena s.s.) driven by repeated elements and novel gene families across ecological guilds.</title>
        <authorList>
            <consortium name="Lawrence Berkeley National Laboratory"/>
            <person name="Harder C.B."/>
            <person name="Miyauchi S."/>
            <person name="Viragh M."/>
            <person name="Kuo A."/>
            <person name="Thoen E."/>
            <person name="Andreopoulos B."/>
            <person name="Lu D."/>
            <person name="Skrede I."/>
            <person name="Drula E."/>
            <person name="Henrissat B."/>
            <person name="Morin E."/>
            <person name="Kohler A."/>
            <person name="Barry K."/>
            <person name="LaButti K."/>
            <person name="Morin E."/>
            <person name="Salamov A."/>
            <person name="Lipzen A."/>
            <person name="Mereny Z."/>
            <person name="Hegedus B."/>
            <person name="Baldrian P."/>
            <person name="Stursova M."/>
            <person name="Weitz H."/>
            <person name="Taylor A."/>
            <person name="Grigoriev I.V."/>
            <person name="Nagy L.G."/>
            <person name="Martin F."/>
            <person name="Kauserud H."/>
        </authorList>
    </citation>
    <scope>NUCLEOTIDE SEQUENCE</scope>
    <source>
        <strain evidence="2">CBHHK200</strain>
    </source>
</reference>
<evidence type="ECO:0000313" key="2">
    <source>
        <dbReference type="EMBL" id="KAJ7027699.1"/>
    </source>
</evidence>
<dbReference type="Proteomes" id="UP001218188">
    <property type="component" value="Unassembled WGS sequence"/>
</dbReference>
<feature type="region of interest" description="Disordered" evidence="1">
    <location>
        <begin position="1"/>
        <end position="41"/>
    </location>
</feature>
<feature type="compositionally biased region" description="Basic and acidic residues" evidence="1">
    <location>
        <begin position="15"/>
        <end position="36"/>
    </location>
</feature>
<keyword evidence="3" id="KW-1185">Reference proteome</keyword>
<name>A0AAD6X0E8_9AGAR</name>
<organism evidence="2 3">
    <name type="scientific">Mycena alexandri</name>
    <dbReference type="NCBI Taxonomy" id="1745969"/>
    <lineage>
        <taxon>Eukaryota</taxon>
        <taxon>Fungi</taxon>
        <taxon>Dikarya</taxon>
        <taxon>Basidiomycota</taxon>
        <taxon>Agaricomycotina</taxon>
        <taxon>Agaricomycetes</taxon>
        <taxon>Agaricomycetidae</taxon>
        <taxon>Agaricales</taxon>
        <taxon>Marasmiineae</taxon>
        <taxon>Mycenaceae</taxon>
        <taxon>Mycena</taxon>
    </lineage>
</organism>
<feature type="compositionally biased region" description="Polar residues" evidence="1">
    <location>
        <begin position="1"/>
        <end position="13"/>
    </location>
</feature>
<comment type="caution">
    <text evidence="2">The sequence shown here is derived from an EMBL/GenBank/DDBJ whole genome shotgun (WGS) entry which is preliminary data.</text>
</comment>
<sequence length="257" mass="28196">MAASSSWTHNAQVFRSEEGRKETRGQRRNGEGGERKSRIHSRASLRQGCAFTEFSKATDAILGTARQLQEYRENIRRTEYGPAKARIYKRCGRTGRLINSEIEGGCPPGVSCHSPAPDTWGVKMKEQVTGGDTGNVEPPCCCSESSGVQLVTGPNGAGGLVRTLLGSAGASSTCKPSPAAARSSSFRVPDRRTDWRWNEDEVVCSEPILNLNRTRTEPEFGFRKRLRTGPNPKFGSGFEDFQILADLFEHVRTCANL</sequence>
<dbReference type="AlphaFoldDB" id="A0AAD6X0E8"/>
<evidence type="ECO:0000256" key="1">
    <source>
        <dbReference type="SAM" id="MobiDB-lite"/>
    </source>
</evidence>
<evidence type="ECO:0000313" key="3">
    <source>
        <dbReference type="Proteomes" id="UP001218188"/>
    </source>
</evidence>
<protein>
    <submittedName>
        <fullName evidence="2">Uncharacterized protein</fullName>
    </submittedName>
</protein>